<gene>
    <name evidence="2" type="ORF">UHOR_14701</name>
</gene>
<organism evidence="2 3">
    <name type="scientific">Ustilago hordei</name>
    <name type="common">Barley covered smut fungus</name>
    <dbReference type="NCBI Taxonomy" id="120017"/>
    <lineage>
        <taxon>Eukaryota</taxon>
        <taxon>Fungi</taxon>
        <taxon>Dikarya</taxon>
        <taxon>Basidiomycota</taxon>
        <taxon>Ustilaginomycotina</taxon>
        <taxon>Ustilaginomycetes</taxon>
        <taxon>Ustilaginales</taxon>
        <taxon>Ustilaginaceae</taxon>
        <taxon>Ustilago</taxon>
    </lineage>
</organism>
<sequence length="242" mass="26807">METGVMTHSSQPMYSHQHTINSNSSSSNVSSYSHEWDQMMGDIEEAGEIVIDIDAIATELGAELDMVQPKRGNMILGLPHDENHENVSPLNMPQSDMTADMYDDVSVLDITHTEPLDLSIDLEYMAFATMCSLTPNPATCIPVVSSHHLDHMAFAAAIMDSTALIASGQHLQSADGILLEPLSLNEAKAHNDWPKWQEAMMSEMDSMHKMNVFDLVDILANGRLISVCWVYKLKLDTQHHAT</sequence>
<feature type="compositionally biased region" description="Polar residues" evidence="1">
    <location>
        <begin position="1"/>
        <end position="20"/>
    </location>
</feature>
<protein>
    <submittedName>
        <fullName evidence="2">Uncharacterized protein</fullName>
    </submittedName>
</protein>
<proteinExistence type="predicted"/>
<name>I2FVK6_USTHO</name>
<dbReference type="HOGENOM" id="CLU_054443_0_1_1"/>
<reference evidence="2 3" key="1">
    <citation type="journal article" date="2012" name="Plant Cell">
        <title>Genome comparison of barley and maize smut fungi reveals targeted loss of RNA silencing components and species-specific presence of transposable elements.</title>
        <authorList>
            <person name="Laurie J.D."/>
            <person name="Ali S."/>
            <person name="Linning R."/>
            <person name="Mannhaupt G."/>
            <person name="Wong P."/>
            <person name="Gueldener U."/>
            <person name="Muensterkoetter M."/>
            <person name="Moore R."/>
            <person name="Kahmann R."/>
            <person name="Bakkeren G."/>
            <person name="Schirawski J."/>
        </authorList>
    </citation>
    <scope>NUCLEOTIDE SEQUENCE [LARGE SCALE GENOMIC DNA]</scope>
    <source>
        <strain evidence="3">Uh4875-4</strain>
    </source>
</reference>
<feature type="region of interest" description="Disordered" evidence="1">
    <location>
        <begin position="1"/>
        <end position="31"/>
    </location>
</feature>
<dbReference type="OrthoDB" id="2557820at2759"/>
<feature type="compositionally biased region" description="Low complexity" evidence="1">
    <location>
        <begin position="21"/>
        <end position="31"/>
    </location>
</feature>
<accession>I2FVK6</accession>
<dbReference type="EMBL" id="CAGI01000159">
    <property type="protein sequence ID" value="CCF50949.1"/>
    <property type="molecule type" value="Genomic_DNA"/>
</dbReference>
<keyword evidence="3" id="KW-1185">Reference proteome</keyword>
<dbReference type="STRING" id="1128400.I2FVK6"/>
<dbReference type="AlphaFoldDB" id="I2FVK6"/>
<comment type="caution">
    <text evidence="2">The sequence shown here is derived from an EMBL/GenBank/DDBJ whole genome shotgun (WGS) entry which is preliminary data.</text>
</comment>
<evidence type="ECO:0000313" key="3">
    <source>
        <dbReference type="Proteomes" id="UP000006174"/>
    </source>
</evidence>
<evidence type="ECO:0000256" key="1">
    <source>
        <dbReference type="SAM" id="MobiDB-lite"/>
    </source>
</evidence>
<dbReference type="Proteomes" id="UP000006174">
    <property type="component" value="Unassembled WGS sequence"/>
</dbReference>
<evidence type="ECO:0000313" key="2">
    <source>
        <dbReference type="EMBL" id="CCF50949.1"/>
    </source>
</evidence>